<organism evidence="2 3">
    <name type="scientific">Tuber aestivum</name>
    <name type="common">summer truffle</name>
    <dbReference type="NCBI Taxonomy" id="59557"/>
    <lineage>
        <taxon>Eukaryota</taxon>
        <taxon>Fungi</taxon>
        <taxon>Dikarya</taxon>
        <taxon>Ascomycota</taxon>
        <taxon>Pezizomycotina</taxon>
        <taxon>Pezizomycetes</taxon>
        <taxon>Pezizales</taxon>
        <taxon>Tuberaceae</taxon>
        <taxon>Tuber</taxon>
    </lineage>
</organism>
<evidence type="ECO:0000256" key="1">
    <source>
        <dbReference type="SAM" id="MobiDB-lite"/>
    </source>
</evidence>
<reference evidence="2" key="1">
    <citation type="submission" date="2015-10" db="EMBL/GenBank/DDBJ databases">
        <authorList>
            <person name="Regsiter A."/>
            <person name="william w."/>
        </authorList>
    </citation>
    <scope>NUCLEOTIDE SEQUENCE</scope>
    <source>
        <strain evidence="2">Montdore</strain>
    </source>
</reference>
<dbReference type="Proteomes" id="UP001412239">
    <property type="component" value="Unassembled WGS sequence"/>
</dbReference>
<evidence type="ECO:0000313" key="3">
    <source>
        <dbReference type="Proteomes" id="UP001412239"/>
    </source>
</evidence>
<proteinExistence type="predicted"/>
<dbReference type="AlphaFoldDB" id="A0A292Q5U3"/>
<accession>A0A292Q5U3</accession>
<feature type="region of interest" description="Disordered" evidence="1">
    <location>
        <begin position="67"/>
        <end position="152"/>
    </location>
</feature>
<protein>
    <submittedName>
        <fullName evidence="2">Uncharacterized protein</fullName>
    </submittedName>
</protein>
<dbReference type="EMBL" id="LN890962">
    <property type="protein sequence ID" value="CUS14133.1"/>
    <property type="molecule type" value="Genomic_DNA"/>
</dbReference>
<keyword evidence="3" id="KW-1185">Reference proteome</keyword>
<sequence length="198" mass="20796">MTRAADDSPPVCPSNGDGGSQSYKKSLNCFFAIPEVVDISKVAIQAISLPYRAHSFAEAVVRMASPSNNTRQGSLSNPVDTPSSPTEQGPQMESDTPSCALDGQPGETSSSGANAEARSYGSESRGENATSGPPGTDGFGYPPGGQPPQQNQEDSFWVCCGGVHSICPRNGVWLRANTPACLDCEHRVCPNCELKQTE</sequence>
<gene>
    <name evidence="2" type="ORF">GSTUAT00001863001</name>
</gene>
<feature type="compositionally biased region" description="Polar residues" evidence="1">
    <location>
        <begin position="67"/>
        <end position="97"/>
    </location>
</feature>
<evidence type="ECO:0000313" key="2">
    <source>
        <dbReference type="EMBL" id="CUS14133.1"/>
    </source>
</evidence>
<name>A0A292Q5U3_9PEZI</name>